<proteinExistence type="predicted"/>
<dbReference type="EMBL" id="JAXUAC010000106">
    <property type="protein sequence ID" value="MDZ7514391.1"/>
    <property type="molecule type" value="Genomic_DNA"/>
</dbReference>
<keyword evidence="1" id="KW-0732">Signal</keyword>
<evidence type="ECO:0000313" key="4">
    <source>
        <dbReference type="Proteomes" id="UP001290894"/>
    </source>
</evidence>
<feature type="signal peptide" evidence="1">
    <location>
        <begin position="1"/>
        <end position="29"/>
    </location>
</feature>
<evidence type="ECO:0000256" key="1">
    <source>
        <dbReference type="SAM" id="SignalP"/>
    </source>
</evidence>
<reference evidence="3 4" key="1">
    <citation type="submission" date="2023-12" db="EMBL/GenBank/DDBJ databases">
        <title>'Antibacterial potential of Stenotrophomonas maltophilia cystic fibrosis isolates' (manuscript under preparation).</title>
        <authorList>
            <person name="Crisan C.V."/>
            <person name="Pettis M."/>
            <person name="Goldberg J.B."/>
        </authorList>
    </citation>
    <scope>NUCLEOTIDE SEQUENCE [LARGE SCALE GENOMIC DNA]</scope>
    <source>
        <strain evidence="3 4">CCV155</strain>
    </source>
</reference>
<sequence length="77" mass="8102">MALKHQGDAMFTRIAAGLLLCALAAPAVAQQIYKCVTKAGTEYQSAPCANGEAAKDVMAFERAALEKDGIYYAPVPP</sequence>
<keyword evidence="4" id="KW-1185">Reference proteome</keyword>
<gene>
    <name evidence="3" type="ORF">U5F72_21585</name>
</gene>
<dbReference type="InterPro" id="IPR025392">
    <property type="entry name" value="DUF4124"/>
</dbReference>
<protein>
    <submittedName>
        <fullName evidence="3">DUF4124 domain-containing protein</fullName>
    </submittedName>
</protein>
<evidence type="ECO:0000313" key="3">
    <source>
        <dbReference type="EMBL" id="MDZ7514391.1"/>
    </source>
</evidence>
<feature type="non-terminal residue" evidence="3">
    <location>
        <position position="77"/>
    </location>
</feature>
<dbReference type="Proteomes" id="UP001290894">
    <property type="component" value="Unassembled WGS sequence"/>
</dbReference>
<comment type="caution">
    <text evidence="3">The sequence shown here is derived from an EMBL/GenBank/DDBJ whole genome shotgun (WGS) entry which is preliminary data.</text>
</comment>
<accession>A0ABU5MNP4</accession>
<feature type="chain" id="PRO_5045097210" evidence="1">
    <location>
        <begin position="30"/>
        <end position="77"/>
    </location>
</feature>
<evidence type="ECO:0000259" key="2">
    <source>
        <dbReference type="Pfam" id="PF13511"/>
    </source>
</evidence>
<feature type="domain" description="DUF4124" evidence="2">
    <location>
        <begin position="19"/>
        <end position="57"/>
    </location>
</feature>
<organism evidence="3 4">
    <name type="scientific">Stenotrophomonas muris</name>
    <dbReference type="NCBI Taxonomy" id="2963283"/>
    <lineage>
        <taxon>Bacteria</taxon>
        <taxon>Pseudomonadati</taxon>
        <taxon>Pseudomonadota</taxon>
        <taxon>Gammaproteobacteria</taxon>
        <taxon>Lysobacterales</taxon>
        <taxon>Lysobacteraceae</taxon>
        <taxon>Stenotrophomonas</taxon>
    </lineage>
</organism>
<name>A0ABU5MNP4_9GAMM</name>
<dbReference type="Pfam" id="PF13511">
    <property type="entry name" value="DUF4124"/>
    <property type="match status" value="1"/>
</dbReference>